<accession>A0AAU7AZ82</accession>
<dbReference type="GO" id="GO:0043748">
    <property type="term" value="F:O-succinylbenzoate synthase activity"/>
    <property type="evidence" value="ECO:0007669"/>
    <property type="project" value="UniProtKB-EC"/>
</dbReference>
<proteinExistence type="predicted"/>
<dbReference type="Gene3D" id="3.30.390.10">
    <property type="entry name" value="Enolase-like, N-terminal domain"/>
    <property type="match status" value="1"/>
</dbReference>
<keyword evidence="2" id="KW-0456">Lyase</keyword>
<gene>
    <name evidence="2" type="primary">menC</name>
    <name evidence="2" type="ORF">DSM112329_03910</name>
</gene>
<dbReference type="AlphaFoldDB" id="A0AAU7AZ82"/>
<organism evidence="2">
    <name type="scientific">Paraconexibacter sp. AEG42_29</name>
    <dbReference type="NCBI Taxonomy" id="2997339"/>
    <lineage>
        <taxon>Bacteria</taxon>
        <taxon>Bacillati</taxon>
        <taxon>Actinomycetota</taxon>
        <taxon>Thermoleophilia</taxon>
        <taxon>Solirubrobacterales</taxon>
        <taxon>Paraconexibacteraceae</taxon>
        <taxon>Paraconexibacter</taxon>
    </lineage>
</organism>
<protein>
    <submittedName>
        <fullName evidence="2">O-succinylbenzoate synthase</fullName>
        <ecNumber evidence="2">4.2.1.113</ecNumber>
    </submittedName>
</protein>
<sequence>MPTESSLWSRVADLPLTIEDYALERLERDVSSDFTRVSTVIRLQGGGTDGIGEDVSYDAEDQDALQRTGPTLPLAGEWTLATFADHVRTLELWPEPARHDASVLYRLWAYDSAALDLALRQAGRPLHEVLGRTPQPVRFVVSLRLGEPPTLAPLRSRLDRYPDLQFKLDPTNEWTPDLIAEVAATGAVESLDLKGRYVGSIVDVAADPDQYERLLAAFPDAWLEDPHDDPRVLPLLDAVQDRITWDAIIHSIADIKALQPQPKMVNVKPSRVGGVQSVFDTYDFCEAHGIRMYGGGQFELGCGRGQIQYLASIFHADGPNDVAPGGYNDPEPADGLESSPLPAACQPTGFRWGSDA</sequence>
<dbReference type="EC" id="4.2.1.113" evidence="2"/>
<evidence type="ECO:0000313" key="2">
    <source>
        <dbReference type="EMBL" id="XAY07032.1"/>
    </source>
</evidence>
<reference evidence="2" key="1">
    <citation type="submission" date="2022-12" db="EMBL/GenBank/DDBJ databases">
        <title>Paraconexibacter alkalitolerans sp. nov. and Baekduia alba sp. nov., isolated from soil and emended description of the genera Paraconexibacter (Chun et al., 2020) and Baekduia (An et al., 2020).</title>
        <authorList>
            <person name="Vieira S."/>
            <person name="Huber K.J."/>
            <person name="Geppert A."/>
            <person name="Wolf J."/>
            <person name="Neumann-Schaal M."/>
            <person name="Muesken M."/>
            <person name="Overmann J."/>
        </authorList>
    </citation>
    <scope>NUCLEOTIDE SEQUENCE</scope>
    <source>
        <strain evidence="2">AEG42_29</strain>
    </source>
</reference>
<name>A0AAU7AZ82_9ACTN</name>
<dbReference type="Gene3D" id="3.20.20.120">
    <property type="entry name" value="Enolase-like C-terminal domain"/>
    <property type="match status" value="1"/>
</dbReference>
<dbReference type="InterPro" id="IPR036849">
    <property type="entry name" value="Enolase-like_C_sf"/>
</dbReference>
<dbReference type="SUPFAM" id="SSF51604">
    <property type="entry name" value="Enolase C-terminal domain-like"/>
    <property type="match status" value="1"/>
</dbReference>
<dbReference type="RefSeq" id="WP_354698244.1">
    <property type="nucleotide sequence ID" value="NZ_CP114014.1"/>
</dbReference>
<dbReference type="KEGG" id="parq:DSM112329_03910"/>
<dbReference type="EMBL" id="CP114014">
    <property type="protein sequence ID" value="XAY07032.1"/>
    <property type="molecule type" value="Genomic_DNA"/>
</dbReference>
<feature type="region of interest" description="Disordered" evidence="1">
    <location>
        <begin position="321"/>
        <end position="356"/>
    </location>
</feature>
<evidence type="ECO:0000256" key="1">
    <source>
        <dbReference type="SAM" id="MobiDB-lite"/>
    </source>
</evidence>
<dbReference type="InterPro" id="IPR029017">
    <property type="entry name" value="Enolase-like_N"/>
</dbReference>